<dbReference type="Pfam" id="PF12873">
    <property type="entry name" value="DUF3825"/>
    <property type="match status" value="1"/>
</dbReference>
<evidence type="ECO:0000313" key="4">
    <source>
        <dbReference type="Proteomes" id="UP000199135"/>
    </source>
</evidence>
<evidence type="ECO:0000259" key="2">
    <source>
        <dbReference type="Pfam" id="PF12873"/>
    </source>
</evidence>
<reference evidence="3 4" key="1">
    <citation type="submission" date="2016-10" db="EMBL/GenBank/DDBJ databases">
        <authorList>
            <person name="Varghese N."/>
            <person name="Submissions S."/>
        </authorList>
    </citation>
    <scope>NUCLEOTIDE SEQUENCE [LARGE SCALE GENOMIC DNA]</scope>
    <source>
        <strain evidence="3 4">WCP15</strain>
    </source>
</reference>
<name>A0A1H6IVF0_9ACTN</name>
<feature type="compositionally biased region" description="Basic residues" evidence="1">
    <location>
        <begin position="101"/>
        <end position="125"/>
    </location>
</feature>
<dbReference type="RefSeq" id="WP_078687547.1">
    <property type="nucleotide sequence ID" value="NZ_FNWT01000004.1"/>
</dbReference>
<dbReference type="EMBL" id="FNWT01000004">
    <property type="protein sequence ID" value="SEH50686.1"/>
    <property type="molecule type" value="Genomic_DNA"/>
</dbReference>
<feature type="domain" description="DUF3825" evidence="2">
    <location>
        <begin position="449"/>
        <end position="665"/>
    </location>
</feature>
<feature type="compositionally biased region" description="Low complexity" evidence="1">
    <location>
        <begin position="164"/>
        <end position="178"/>
    </location>
</feature>
<feature type="compositionally biased region" description="Polar residues" evidence="1">
    <location>
        <begin position="133"/>
        <end position="142"/>
    </location>
</feature>
<dbReference type="Proteomes" id="UP000199135">
    <property type="component" value="Unassembled WGS sequence"/>
</dbReference>
<organism evidence="3 4">
    <name type="scientific">Parafannyhessea umbonata</name>
    <dbReference type="NCBI Taxonomy" id="604330"/>
    <lineage>
        <taxon>Bacteria</taxon>
        <taxon>Bacillati</taxon>
        <taxon>Actinomycetota</taxon>
        <taxon>Coriobacteriia</taxon>
        <taxon>Coriobacteriales</taxon>
        <taxon>Atopobiaceae</taxon>
        <taxon>Parafannyhessea</taxon>
    </lineage>
</organism>
<proteinExistence type="predicted"/>
<sequence length="681" mass="72863">MPKITPGNRLYFYQLFQREIGTGKQERVARFEEVLEADGVSAQDCDCEDTSQLLENLGEFVKLTVFKKGRVFATLMANADLDAALAKAARPAGDSSAKSGKSWKKKKSGKVPKPAKPHHKEGRKARRDDEAQGSASPKTETQPGPAKDMPVPQGKSMARDPAREPATAAPEPAATAEEPATRAEEVRPHAQEKCVEAPMAGIKLTITYDPRGMEPEAPREGLAPAASDATVADKAPAPAQEADGQTGPSPSGPAAAAPQDLTAKEAVASGASAPEPTENRFEPIAGLGTVPPIEEPIANQAGFPQSIERDVHCKDAVLGLLYQMLPLDADPIKTMDEDWLVARSTTKLRGSRSEVTFPLHFLHAQDGSPIEVTIAHAARSASGKRWELTQVDGHDGSDAPQPPAREPIREAAWPWRDLFGRGCGQEVDPERKLQSMLQVGPWEKCLKALAEVCAPERWDIQEGDRAILRSHLVTNALLAFAQDKLVASADETFASFDTGLVSPLGMPVYALLTRRPVKPFWRLESFGTTDTASVSQRLSALEVLPQHVSYPQRLEDLVLRADASVDYNAGKLLEAALRVDASLAERGLDESALSAAVEASLARARSSWRLAAATRNPAGDQSAFLLPLCPFGGTRTELALVVAPKGGDYVAGGVVSLAAARAAARPYCADLPGWLEATPTR</sequence>
<keyword evidence="4" id="KW-1185">Reference proteome</keyword>
<feature type="compositionally biased region" description="Low complexity" evidence="1">
    <location>
        <begin position="247"/>
        <end position="258"/>
    </location>
</feature>
<dbReference type="InterPro" id="IPR024437">
    <property type="entry name" value="DUF3825"/>
</dbReference>
<protein>
    <recommendedName>
        <fullName evidence="2">DUF3825 domain-containing protein</fullName>
    </recommendedName>
</protein>
<feature type="compositionally biased region" description="Low complexity" evidence="1">
    <location>
        <begin position="90"/>
        <end position="100"/>
    </location>
</feature>
<gene>
    <name evidence="3" type="ORF">SAMN05216447_10426</name>
</gene>
<evidence type="ECO:0000256" key="1">
    <source>
        <dbReference type="SAM" id="MobiDB-lite"/>
    </source>
</evidence>
<evidence type="ECO:0000313" key="3">
    <source>
        <dbReference type="EMBL" id="SEH50686.1"/>
    </source>
</evidence>
<feature type="compositionally biased region" description="Basic and acidic residues" evidence="1">
    <location>
        <begin position="179"/>
        <end position="195"/>
    </location>
</feature>
<feature type="region of interest" description="Disordered" evidence="1">
    <location>
        <begin position="90"/>
        <end position="281"/>
    </location>
</feature>
<accession>A0A1H6IVF0</accession>
<comment type="caution">
    <text evidence="3">The sequence shown here is derived from an EMBL/GenBank/DDBJ whole genome shotgun (WGS) entry which is preliminary data.</text>
</comment>